<dbReference type="OrthoDB" id="9778777at2"/>
<feature type="domain" description="Moybdenum cofactor oxidoreductase dimerisation" evidence="8">
    <location>
        <begin position="251"/>
        <end position="366"/>
    </location>
</feature>
<name>A0A0B6WZB4_9BACT</name>
<dbReference type="InterPro" id="IPR008335">
    <property type="entry name" value="Mopterin_OxRdtase_euk"/>
</dbReference>
<dbReference type="SUPFAM" id="SSF81296">
    <property type="entry name" value="E set domains"/>
    <property type="match status" value="1"/>
</dbReference>
<dbReference type="GO" id="GO:0006790">
    <property type="term" value="P:sulfur compound metabolic process"/>
    <property type="evidence" value="ECO:0007669"/>
    <property type="project" value="TreeGrafter"/>
</dbReference>
<dbReference type="PRINTS" id="PR00407">
    <property type="entry name" value="EUMOPTERIN"/>
</dbReference>
<evidence type="ECO:0000256" key="3">
    <source>
        <dbReference type="ARBA" id="ARBA00022617"/>
    </source>
</evidence>
<keyword evidence="10" id="KW-1185">Reference proteome</keyword>
<sequence>MHEELLERENKSAELIVRSLDPLNAEPPLDLLRRSHITANRLFFVRNHAPVPQIDPRSYRLHVNGLVRRELQLSLDELRREFPIRTIVATLQCAGNRRQELMRFKPIPDEIEWHAGAIGTAEWRGVSLRDVLRAAEVLDEAQHVAFLGLDRVRKKDLEFGFGGSIPLEKALSPEVILAFEMNGEPLPPAHGFPLRVVVPGYIGARSVKWLGQITLQKTPSENYFQARAYKIFAPHVTAETADWDRGLTLGELPISSVICSPQDGSEVEAGPLSIKGYALSSGGRSIERVEVSLDGGESWTIAELEPERGRWAWRFWEATLVVDRGEREIVARAWDSAANTQPEEARRIWNFKGYVNNAWHRIWVKVK</sequence>
<dbReference type="EMBL" id="CBXV010000008">
    <property type="protein sequence ID" value="CDM66466.1"/>
    <property type="molecule type" value="Genomic_DNA"/>
</dbReference>
<protein>
    <submittedName>
        <fullName evidence="9">Sulfite dehydrogenase (Cytochrome) subunit SorA apoprotein</fullName>
        <ecNumber evidence="9">1.8.3.1</ecNumber>
    </submittedName>
</protein>
<dbReference type="GO" id="GO:0030151">
    <property type="term" value="F:molybdenum ion binding"/>
    <property type="evidence" value="ECO:0007669"/>
    <property type="project" value="InterPro"/>
</dbReference>
<dbReference type="InterPro" id="IPR036374">
    <property type="entry name" value="OxRdtase_Mopterin-bd_sf"/>
</dbReference>
<organism evidence="9 10">
    <name type="scientific">Pyrinomonas methylaliphatogenes</name>
    <dbReference type="NCBI Taxonomy" id="454194"/>
    <lineage>
        <taxon>Bacteria</taxon>
        <taxon>Pseudomonadati</taxon>
        <taxon>Acidobacteriota</taxon>
        <taxon>Blastocatellia</taxon>
        <taxon>Blastocatellales</taxon>
        <taxon>Pyrinomonadaceae</taxon>
        <taxon>Pyrinomonas</taxon>
    </lineage>
</organism>
<dbReference type="FunFam" id="3.90.420.10:FF:000002">
    <property type="entry name" value="sulfite oxidase, mitochondrial"/>
    <property type="match status" value="1"/>
</dbReference>
<keyword evidence="3" id="KW-0349">Heme</keyword>
<evidence type="ECO:0000313" key="9">
    <source>
        <dbReference type="EMBL" id="CDM66466.1"/>
    </source>
</evidence>
<accession>A0A0B6WZB4</accession>
<dbReference type="Pfam" id="PF00174">
    <property type="entry name" value="Oxidored_molyb"/>
    <property type="match status" value="1"/>
</dbReference>
<dbReference type="GO" id="GO:0043546">
    <property type="term" value="F:molybdopterin cofactor binding"/>
    <property type="evidence" value="ECO:0007669"/>
    <property type="project" value="InterPro"/>
</dbReference>
<dbReference type="InterPro" id="IPR014756">
    <property type="entry name" value="Ig_E-set"/>
</dbReference>
<evidence type="ECO:0000259" key="8">
    <source>
        <dbReference type="Pfam" id="PF03404"/>
    </source>
</evidence>
<dbReference type="PANTHER" id="PTHR19372:SF7">
    <property type="entry name" value="SULFITE OXIDASE, MITOCHONDRIAL"/>
    <property type="match status" value="1"/>
</dbReference>
<dbReference type="GO" id="GO:0008482">
    <property type="term" value="F:sulfite oxidase activity"/>
    <property type="evidence" value="ECO:0007669"/>
    <property type="project" value="UniProtKB-EC"/>
</dbReference>
<keyword evidence="5 9" id="KW-0560">Oxidoreductase</keyword>
<dbReference type="PANTHER" id="PTHR19372">
    <property type="entry name" value="SULFITE REDUCTASE"/>
    <property type="match status" value="1"/>
</dbReference>
<keyword evidence="4" id="KW-0479">Metal-binding</keyword>
<gene>
    <name evidence="9" type="ORF">PYK22_02496</name>
</gene>
<evidence type="ECO:0000313" key="10">
    <source>
        <dbReference type="Proteomes" id="UP000031518"/>
    </source>
</evidence>
<dbReference type="SUPFAM" id="SSF56524">
    <property type="entry name" value="Oxidoreductase molybdopterin-binding domain"/>
    <property type="match status" value="1"/>
</dbReference>
<dbReference type="RefSeq" id="WP_041977737.1">
    <property type="nucleotide sequence ID" value="NZ_CBXV010000008.1"/>
</dbReference>
<reference evidence="9 10" key="1">
    <citation type="submission" date="2013-12" db="EMBL/GenBank/DDBJ databases">
        <authorList>
            <person name="Stott M."/>
        </authorList>
    </citation>
    <scope>NUCLEOTIDE SEQUENCE [LARGE SCALE GENOMIC DNA]</scope>
    <source>
        <strain evidence="9 10">K22</strain>
    </source>
</reference>
<proteinExistence type="predicted"/>
<dbReference type="InterPro" id="IPR005066">
    <property type="entry name" value="MoCF_OxRdtse_dimer"/>
</dbReference>
<evidence type="ECO:0000256" key="4">
    <source>
        <dbReference type="ARBA" id="ARBA00022723"/>
    </source>
</evidence>
<dbReference type="GO" id="GO:0020037">
    <property type="term" value="F:heme binding"/>
    <property type="evidence" value="ECO:0007669"/>
    <property type="project" value="TreeGrafter"/>
</dbReference>
<dbReference type="PROSITE" id="PS00559">
    <property type="entry name" value="MOLYBDOPTERIN_EUK"/>
    <property type="match status" value="1"/>
</dbReference>
<evidence type="ECO:0000256" key="5">
    <source>
        <dbReference type="ARBA" id="ARBA00023002"/>
    </source>
</evidence>
<dbReference type="InterPro" id="IPR022407">
    <property type="entry name" value="OxRdtase_Mopterin_BS"/>
</dbReference>
<evidence type="ECO:0000259" key="7">
    <source>
        <dbReference type="Pfam" id="PF00174"/>
    </source>
</evidence>
<evidence type="ECO:0000256" key="6">
    <source>
        <dbReference type="ARBA" id="ARBA00023004"/>
    </source>
</evidence>
<dbReference type="STRING" id="454194.PYK22_02496"/>
<dbReference type="Proteomes" id="UP000031518">
    <property type="component" value="Unassembled WGS sequence"/>
</dbReference>
<dbReference type="InterPro" id="IPR000572">
    <property type="entry name" value="OxRdtase_Mopterin-bd_dom"/>
</dbReference>
<keyword evidence="6" id="KW-0408">Iron</keyword>
<dbReference type="AlphaFoldDB" id="A0A0B6WZB4"/>
<reference evidence="9 10" key="2">
    <citation type="submission" date="2015-01" db="EMBL/GenBank/DDBJ databases">
        <title>Complete genome sequence of Pyrinomonas methylaliphatogenes type strain K22T.</title>
        <authorList>
            <person name="Lee K.C.Y."/>
            <person name="Power J.F."/>
            <person name="Dunfield P.F."/>
            <person name="Morgan X.C."/>
            <person name="Huttenhower C."/>
            <person name="Stott M.B."/>
        </authorList>
    </citation>
    <scope>NUCLEOTIDE SEQUENCE [LARGE SCALE GENOMIC DNA]</scope>
    <source>
        <strain evidence="9 10">K22</strain>
    </source>
</reference>
<evidence type="ECO:0000256" key="2">
    <source>
        <dbReference type="ARBA" id="ARBA00022505"/>
    </source>
</evidence>
<dbReference type="Pfam" id="PF03404">
    <property type="entry name" value="Mo-co_dimer"/>
    <property type="match status" value="1"/>
</dbReference>
<comment type="cofactor">
    <cofactor evidence="1">
        <name>Mo-molybdopterin</name>
        <dbReference type="ChEBI" id="CHEBI:71302"/>
    </cofactor>
</comment>
<dbReference type="EC" id="1.8.3.1" evidence="9"/>
<dbReference type="Gene3D" id="3.90.420.10">
    <property type="entry name" value="Oxidoreductase, molybdopterin-binding domain"/>
    <property type="match status" value="1"/>
</dbReference>
<evidence type="ECO:0000256" key="1">
    <source>
        <dbReference type="ARBA" id="ARBA00001924"/>
    </source>
</evidence>
<keyword evidence="2" id="KW-0500">Molybdenum</keyword>
<feature type="domain" description="Oxidoreductase molybdopterin-binding" evidence="7">
    <location>
        <begin position="48"/>
        <end position="224"/>
    </location>
</feature>
<dbReference type="Gene3D" id="2.60.40.650">
    <property type="match status" value="1"/>
</dbReference>